<dbReference type="OrthoDB" id="291966at2"/>
<dbReference type="PANTHER" id="PTHR43395:SF1">
    <property type="entry name" value="CHEMOTAXIS PROTEIN CHEA"/>
    <property type="match status" value="1"/>
</dbReference>
<keyword evidence="15" id="KW-1185">Reference proteome</keyword>
<dbReference type="Pfam" id="PF02895">
    <property type="entry name" value="H-kinase_dim"/>
    <property type="match status" value="1"/>
</dbReference>
<dbReference type="SMART" id="SM00448">
    <property type="entry name" value="REC"/>
    <property type="match status" value="1"/>
</dbReference>
<evidence type="ECO:0000256" key="9">
    <source>
        <dbReference type="SAM" id="Coils"/>
    </source>
</evidence>
<dbReference type="SUPFAM" id="SSF52172">
    <property type="entry name" value="CheY-like"/>
    <property type="match status" value="1"/>
</dbReference>
<dbReference type="InterPro" id="IPR003594">
    <property type="entry name" value="HATPase_dom"/>
</dbReference>
<dbReference type="RefSeq" id="WP_011377767.1">
    <property type="nucleotide sequence ID" value="NC_007604.1"/>
</dbReference>
<name>Q31PY0_SYNE7</name>
<evidence type="ECO:0000256" key="1">
    <source>
        <dbReference type="ARBA" id="ARBA00000085"/>
    </source>
</evidence>
<dbReference type="PRINTS" id="PR00344">
    <property type="entry name" value="BCTRLSENSOR"/>
</dbReference>
<keyword evidence="9" id="KW-0175">Coiled coil</keyword>
<dbReference type="InterPro" id="IPR036890">
    <property type="entry name" value="HATPase_C_sf"/>
</dbReference>
<dbReference type="SMART" id="SM00073">
    <property type="entry name" value="HPT"/>
    <property type="match status" value="1"/>
</dbReference>
<dbReference type="InterPro" id="IPR002545">
    <property type="entry name" value="CheW-lke_dom"/>
</dbReference>
<dbReference type="InterPro" id="IPR008207">
    <property type="entry name" value="Sig_transdc_His_kin_Hpt_dom"/>
</dbReference>
<dbReference type="GeneID" id="72429707"/>
<dbReference type="SUPFAM" id="SSF50341">
    <property type="entry name" value="CheW-like"/>
    <property type="match status" value="1"/>
</dbReference>
<evidence type="ECO:0000313" key="14">
    <source>
        <dbReference type="EMBL" id="ABB56889.1"/>
    </source>
</evidence>
<dbReference type="InterPro" id="IPR004105">
    <property type="entry name" value="CheA-like_dim"/>
</dbReference>
<dbReference type="InterPro" id="IPR001789">
    <property type="entry name" value="Sig_transdc_resp-reg_receiver"/>
</dbReference>
<dbReference type="AlphaFoldDB" id="Q31PY0"/>
<dbReference type="PaxDb" id="1140-Synpcc7942_0859"/>
<evidence type="ECO:0000256" key="7">
    <source>
        <dbReference type="PROSITE-ProRule" id="PRU00110"/>
    </source>
</evidence>
<evidence type="ECO:0000259" key="11">
    <source>
        <dbReference type="PROSITE" id="PS50110"/>
    </source>
</evidence>
<feature type="modified residue" description="4-aspartylphosphate" evidence="8">
    <location>
        <position position="880"/>
    </location>
</feature>
<evidence type="ECO:0000256" key="6">
    <source>
        <dbReference type="ARBA" id="ARBA00023012"/>
    </source>
</evidence>
<dbReference type="Gene3D" id="3.30.565.10">
    <property type="entry name" value="Histidine kinase-like ATPase, C-terminal domain"/>
    <property type="match status" value="1"/>
</dbReference>
<evidence type="ECO:0000313" key="15">
    <source>
        <dbReference type="Proteomes" id="UP000889800"/>
    </source>
</evidence>
<dbReference type="KEGG" id="syf:Synpcc7942_0859"/>
<dbReference type="FunFam" id="3.30.565.10:FF:000016">
    <property type="entry name" value="Chemotaxis protein CheA, putative"/>
    <property type="match status" value="1"/>
</dbReference>
<keyword evidence="3 8" id="KW-0597">Phosphoprotein</keyword>
<dbReference type="CDD" id="cd16916">
    <property type="entry name" value="HATPase_CheA-like"/>
    <property type="match status" value="1"/>
</dbReference>
<evidence type="ECO:0000256" key="2">
    <source>
        <dbReference type="ARBA" id="ARBA00012438"/>
    </source>
</evidence>
<dbReference type="HOGENOM" id="CLU_000650_2_1_3"/>
<dbReference type="SMART" id="SM00387">
    <property type="entry name" value="HATPase_c"/>
    <property type="match status" value="1"/>
</dbReference>
<dbReference type="SMART" id="SM00260">
    <property type="entry name" value="CheW"/>
    <property type="match status" value="1"/>
</dbReference>
<evidence type="ECO:0000256" key="4">
    <source>
        <dbReference type="ARBA" id="ARBA00022679"/>
    </source>
</evidence>
<evidence type="ECO:0000259" key="12">
    <source>
        <dbReference type="PROSITE" id="PS50851"/>
    </source>
</evidence>
<keyword evidence="5 14" id="KW-0418">Kinase</keyword>
<feature type="domain" description="Histidine kinase" evidence="10">
    <location>
        <begin position="428"/>
        <end position="662"/>
    </location>
</feature>
<dbReference type="GO" id="GO:0005737">
    <property type="term" value="C:cytoplasm"/>
    <property type="evidence" value="ECO:0007669"/>
    <property type="project" value="InterPro"/>
</dbReference>
<gene>
    <name evidence="14" type="ordered locus">Synpcc7942_0859</name>
</gene>
<dbReference type="PROSITE" id="PS50109">
    <property type="entry name" value="HIS_KIN"/>
    <property type="match status" value="1"/>
</dbReference>
<dbReference type="eggNOG" id="COG2198">
    <property type="taxonomic scope" value="Bacteria"/>
</dbReference>
<feature type="domain" description="HPt" evidence="13">
    <location>
        <begin position="1"/>
        <end position="104"/>
    </location>
</feature>
<dbReference type="Pfam" id="PF00072">
    <property type="entry name" value="Response_reg"/>
    <property type="match status" value="1"/>
</dbReference>
<dbReference type="Gene3D" id="2.30.30.40">
    <property type="entry name" value="SH3 Domains"/>
    <property type="match status" value="1"/>
</dbReference>
<sequence length="952" mass="106445">MSDPQAIIRLQFLEEAEEYLGTIEKELVDLSQASDRRSQVDLILRAAHSIKGGAAMMGFNTLSELAHQLEDFFKVMRSGKNFDQSLERQLLQGVDRLHQVLQVNRQGTDPSPQWLESQVQPLFAVLREQFGDPQPDADLAMLSEEAGDDMRSLLFESEVEGCLQRLESVLQTPEHPCLLEEFAIVAQELAGLGQMLELSQFSQFCTSIAELLEQQPTDLRATATKILKDLRHCQALVLTQQINALPSQFVAQDQSPEGITLEANSGLAETFPQTKEVIHQNQITATRNSENIQSSLTVAEARQLDFTPETITTQTLHPPINATDLTSEINQARTVRVGIQQLEDLSELFGELNIERNGLSLQLKRMRQLLQTLKTKVRRLEQSSFELRSTTDRAATATTAFSLVGSGGSSWHQNFDILEFDRYSPLHLVSQDVMETIVQIQEITSDIETNLEETEQTEQSLRRTAKQMQGRLTQVRMRPFADLVNRYPRMIRQLGQEYGKDVRLIINGENTLVDRAILELLADPLLHLVRNAFDHGVESPQLRQSRDKSPTATIEVSAAYRGNQTVITIRDDGCGVDLQKIRQRAQRMGLDQSSLEAASDRELLDLIFEPGFTTAEQVTELSGRGVGMDVVRTNLQQIRGDIQIETKPNQGTTFTITVPFSLSVARVLLIEVSNILVAIPTDVIEEIIELNPSWILNSAGQTVLNLDEILVPLLQLDQWFQFSRPCPPISLDGVPTINQPTVLLVNQGNSFVGIQVDRYWGEQEVTIRQVNSTIPLPPGFSSCTILGDGRIVPLVDTFSLLQWIQNSNVPSRLSLKAIQPATYQLPSQKSILIIDDSINVRRFLANILEKAGYRVEQAKDGQEAIDKLKDGLKVEAAICDVEMPRLDGYGFLTQVKNIVAGANLPIAMLTSRSGDKHRRLALNLGAAAYFTKPFREPELLQTLQELIQVKQS</sequence>
<dbReference type="InterPro" id="IPR004358">
    <property type="entry name" value="Sig_transdc_His_kin-like_C"/>
</dbReference>
<dbReference type="Proteomes" id="UP000889800">
    <property type="component" value="Chromosome"/>
</dbReference>
<dbReference type="PROSITE" id="PS50894">
    <property type="entry name" value="HPT"/>
    <property type="match status" value="1"/>
</dbReference>
<dbReference type="PROSITE" id="PS50110">
    <property type="entry name" value="RESPONSE_REGULATORY"/>
    <property type="match status" value="1"/>
</dbReference>
<feature type="domain" description="CheW-like" evidence="12">
    <location>
        <begin position="664"/>
        <end position="806"/>
    </location>
</feature>
<accession>Q31PY0</accession>
<protein>
    <recommendedName>
        <fullName evidence="2">histidine kinase</fullName>
        <ecNumber evidence="2">2.7.13.3</ecNumber>
    </recommendedName>
</protein>
<dbReference type="eggNOG" id="COG0643">
    <property type="taxonomic scope" value="Bacteria"/>
</dbReference>
<dbReference type="EC" id="2.7.13.3" evidence="2"/>
<dbReference type="GO" id="GO:0000155">
    <property type="term" value="F:phosphorelay sensor kinase activity"/>
    <property type="evidence" value="ECO:0007669"/>
    <property type="project" value="InterPro"/>
</dbReference>
<dbReference type="SUPFAM" id="SSF47226">
    <property type="entry name" value="Histidine-containing phosphotransfer domain, HPT domain"/>
    <property type="match status" value="1"/>
</dbReference>
<comment type="catalytic activity">
    <reaction evidence="1">
        <text>ATP + protein L-histidine = ADP + protein N-phospho-L-histidine.</text>
        <dbReference type="EC" id="2.7.13.3"/>
    </reaction>
</comment>
<evidence type="ECO:0000259" key="10">
    <source>
        <dbReference type="PROSITE" id="PS50109"/>
    </source>
</evidence>
<proteinExistence type="predicted"/>
<dbReference type="Gene3D" id="3.40.50.2300">
    <property type="match status" value="1"/>
</dbReference>
<dbReference type="InterPro" id="IPR005467">
    <property type="entry name" value="His_kinase_dom"/>
</dbReference>
<dbReference type="STRING" id="1140.Synpcc7942_0859"/>
<dbReference type="InterPro" id="IPR036641">
    <property type="entry name" value="HPT_dom_sf"/>
</dbReference>
<dbReference type="Gene3D" id="1.20.120.160">
    <property type="entry name" value="HPT domain"/>
    <property type="match status" value="1"/>
</dbReference>
<dbReference type="InterPro" id="IPR011006">
    <property type="entry name" value="CheY-like_superfamily"/>
</dbReference>
<evidence type="ECO:0000256" key="8">
    <source>
        <dbReference type="PROSITE-ProRule" id="PRU00169"/>
    </source>
</evidence>
<dbReference type="InterPro" id="IPR036061">
    <property type="entry name" value="CheW-like_dom_sf"/>
</dbReference>
<dbReference type="Pfam" id="PF02518">
    <property type="entry name" value="HATPase_c"/>
    <property type="match status" value="1"/>
</dbReference>
<dbReference type="EMBL" id="CP000100">
    <property type="protein sequence ID" value="ABB56889.1"/>
    <property type="molecule type" value="Genomic_DNA"/>
</dbReference>
<feature type="domain" description="Response regulatory" evidence="11">
    <location>
        <begin position="830"/>
        <end position="947"/>
    </location>
</feature>
<dbReference type="InterPro" id="IPR051315">
    <property type="entry name" value="Bact_Chemotaxis_CheA"/>
</dbReference>
<evidence type="ECO:0000256" key="5">
    <source>
        <dbReference type="ARBA" id="ARBA00022777"/>
    </source>
</evidence>
<dbReference type="Pfam" id="PF01627">
    <property type="entry name" value="Hpt"/>
    <property type="match status" value="1"/>
</dbReference>
<keyword evidence="4" id="KW-0808">Transferase</keyword>
<dbReference type="SUPFAM" id="SSF55874">
    <property type="entry name" value="ATPase domain of HSP90 chaperone/DNA topoisomerase II/histidine kinase"/>
    <property type="match status" value="1"/>
</dbReference>
<dbReference type="SMART" id="SM01231">
    <property type="entry name" value="H-kinase_dim"/>
    <property type="match status" value="1"/>
</dbReference>
<dbReference type="GO" id="GO:0006935">
    <property type="term" value="P:chemotaxis"/>
    <property type="evidence" value="ECO:0007669"/>
    <property type="project" value="InterPro"/>
</dbReference>
<reference evidence="15" key="1">
    <citation type="submission" date="2005-08" db="EMBL/GenBank/DDBJ databases">
        <title>Complete sequence of chromosome 1 of Synechococcus elongatus PCC 7942.</title>
        <authorList>
            <consortium name="US DOE Joint Genome Institute"/>
            <person name="Copeland A."/>
            <person name="Lucas S."/>
            <person name="Lapidus A."/>
            <person name="Barry K."/>
            <person name="Detter J.C."/>
            <person name="Glavina T."/>
            <person name="Hammon N."/>
            <person name="Israni S."/>
            <person name="Pitluck S."/>
            <person name="Schmutz J."/>
            <person name="Larimer F."/>
            <person name="Land M."/>
            <person name="Kyrpides N."/>
            <person name="Lykidis A."/>
            <person name="Richardson P."/>
        </authorList>
    </citation>
    <scope>NUCLEOTIDE SEQUENCE [LARGE SCALE GENOMIC DNA]</scope>
    <source>
        <strain evidence="15">ATCC 33912 / PCC 7942 / FACHB-805</strain>
    </source>
</reference>
<keyword evidence="6" id="KW-0902">Two-component regulatory system</keyword>
<evidence type="ECO:0000256" key="3">
    <source>
        <dbReference type="ARBA" id="ARBA00022553"/>
    </source>
</evidence>
<organism evidence="14 15">
    <name type="scientific">Synechococcus elongatus (strain ATCC 33912 / PCC 7942 / FACHB-805)</name>
    <name type="common">Anacystis nidulans R2</name>
    <dbReference type="NCBI Taxonomy" id="1140"/>
    <lineage>
        <taxon>Bacteria</taxon>
        <taxon>Bacillati</taxon>
        <taxon>Cyanobacteriota</taxon>
        <taxon>Cyanophyceae</taxon>
        <taxon>Synechococcales</taxon>
        <taxon>Synechococcaceae</taxon>
        <taxon>Synechococcus</taxon>
    </lineage>
</organism>
<dbReference type="CDD" id="cd00088">
    <property type="entry name" value="HPT"/>
    <property type="match status" value="1"/>
</dbReference>
<evidence type="ECO:0000259" key="13">
    <source>
        <dbReference type="PROSITE" id="PS50894"/>
    </source>
</evidence>
<feature type="modified residue" description="Phosphohistidine" evidence="7">
    <location>
        <position position="48"/>
    </location>
</feature>
<dbReference type="PROSITE" id="PS50851">
    <property type="entry name" value="CHEW"/>
    <property type="match status" value="1"/>
</dbReference>
<dbReference type="Pfam" id="PF01584">
    <property type="entry name" value="CheW"/>
    <property type="match status" value="1"/>
</dbReference>
<feature type="coiled-coil region" evidence="9">
    <location>
        <begin position="356"/>
        <end position="383"/>
    </location>
</feature>
<dbReference type="PANTHER" id="PTHR43395">
    <property type="entry name" value="SENSOR HISTIDINE KINASE CHEA"/>
    <property type="match status" value="1"/>
</dbReference>
<dbReference type="BioCyc" id="SYNEL:SYNPCC7942_0859-MONOMER"/>